<dbReference type="EMBL" id="JAJPWV010000001">
    <property type="protein sequence ID" value="MCD8739293.1"/>
    <property type="molecule type" value="Genomic_DNA"/>
</dbReference>
<organism evidence="1 2">
    <name type="scientific">Mucilaginibacter roseus</name>
    <dbReference type="NCBI Taxonomy" id="1528868"/>
    <lineage>
        <taxon>Bacteria</taxon>
        <taxon>Pseudomonadati</taxon>
        <taxon>Bacteroidota</taxon>
        <taxon>Sphingobacteriia</taxon>
        <taxon>Sphingobacteriales</taxon>
        <taxon>Sphingobacteriaceae</taxon>
        <taxon>Mucilaginibacter</taxon>
    </lineage>
</organism>
<dbReference type="RefSeq" id="WP_232175162.1">
    <property type="nucleotide sequence ID" value="NZ_JAJPWV010000001.1"/>
</dbReference>
<reference evidence="1 2" key="1">
    <citation type="submission" date="2021-12" db="EMBL/GenBank/DDBJ databases">
        <title>Mucilaginibacter roseus genome.</title>
        <authorList>
            <person name="Ferreira J.R."/>
            <person name="Newman J.D."/>
        </authorList>
    </citation>
    <scope>NUCLEOTIDE SEQUENCE [LARGE SCALE GENOMIC DNA]</scope>
    <source>
        <strain evidence="1 2">LMG 28454</strain>
    </source>
</reference>
<evidence type="ECO:0000313" key="1">
    <source>
        <dbReference type="EMBL" id="MCD8739293.1"/>
    </source>
</evidence>
<keyword evidence="2" id="KW-1185">Reference proteome</keyword>
<name>A0ABS8TZQ0_9SPHI</name>
<dbReference type="Proteomes" id="UP001199919">
    <property type="component" value="Unassembled WGS sequence"/>
</dbReference>
<protein>
    <submittedName>
        <fullName evidence="1">DUF4625 domain-containing protein</fullName>
    </submittedName>
</protein>
<dbReference type="PROSITE" id="PS51257">
    <property type="entry name" value="PROKAR_LIPOPROTEIN"/>
    <property type="match status" value="1"/>
</dbReference>
<proteinExistence type="predicted"/>
<sequence>MKLTVKIFAAALALAVASGCSKKNDVQIDKEYPVIDISAANAFPKQCSVIKRGESFTFIANVTDNAELGTLGVDVHHNFDHHSHSTEVTECVLSPKKTPVKPFLLVQSYTIPSGLRTYKVNQTINVPADIDPGDYHFLIRLVDKEGWQTIKGISIKIQ</sequence>
<dbReference type="Gene3D" id="2.60.40.4140">
    <property type="match status" value="1"/>
</dbReference>
<dbReference type="Pfam" id="PF15418">
    <property type="entry name" value="DUF4625"/>
    <property type="match status" value="1"/>
</dbReference>
<gene>
    <name evidence="1" type="ORF">LT679_01655</name>
</gene>
<dbReference type="InterPro" id="IPR027829">
    <property type="entry name" value="DUF4625"/>
</dbReference>
<comment type="caution">
    <text evidence="1">The sequence shown here is derived from an EMBL/GenBank/DDBJ whole genome shotgun (WGS) entry which is preliminary data.</text>
</comment>
<accession>A0ABS8TZQ0</accession>
<evidence type="ECO:0000313" key="2">
    <source>
        <dbReference type="Proteomes" id="UP001199919"/>
    </source>
</evidence>